<evidence type="ECO:0000313" key="1">
    <source>
        <dbReference type="EMBL" id="RLL12151.1"/>
    </source>
</evidence>
<gene>
    <name evidence="1" type="ORF">D4A47_06390</name>
</gene>
<reference evidence="1 2" key="1">
    <citation type="submission" date="2018-10" db="EMBL/GenBank/DDBJ databases">
        <title>Anaerotruncus faecis sp. nov., isolated from human feces.</title>
        <authorList>
            <person name="Wang Y.-J."/>
        </authorList>
    </citation>
    <scope>NUCLEOTIDE SEQUENCE [LARGE SCALE GENOMIC DNA]</scope>
    <source>
        <strain evidence="1 2">22A2-44</strain>
    </source>
</reference>
<dbReference type="EMBL" id="RCHT01000007">
    <property type="protein sequence ID" value="RLL12151.1"/>
    <property type="molecule type" value="Genomic_DNA"/>
</dbReference>
<accession>A0A498CR83</accession>
<keyword evidence="2" id="KW-1185">Reference proteome</keyword>
<organism evidence="1 2">
    <name type="scientific">Anaerotruncus massiliensis</name>
    <name type="common">ex Liu et al. 2021</name>
    <dbReference type="NCBI Taxonomy" id="2321404"/>
    <lineage>
        <taxon>Bacteria</taxon>
        <taxon>Bacillati</taxon>
        <taxon>Bacillota</taxon>
        <taxon>Clostridia</taxon>
        <taxon>Eubacteriales</taxon>
        <taxon>Oscillospiraceae</taxon>
        <taxon>Anaerotruncus</taxon>
    </lineage>
</organism>
<evidence type="ECO:0008006" key="3">
    <source>
        <dbReference type="Google" id="ProtNLM"/>
    </source>
</evidence>
<evidence type="ECO:0000313" key="2">
    <source>
        <dbReference type="Proteomes" id="UP000276301"/>
    </source>
</evidence>
<dbReference type="RefSeq" id="WP_121586637.1">
    <property type="nucleotide sequence ID" value="NZ_RCHT01000007.1"/>
</dbReference>
<dbReference type="Proteomes" id="UP000276301">
    <property type="component" value="Unassembled WGS sequence"/>
</dbReference>
<comment type="caution">
    <text evidence="1">The sequence shown here is derived from an EMBL/GenBank/DDBJ whole genome shotgun (WGS) entry which is preliminary data.</text>
</comment>
<dbReference type="AlphaFoldDB" id="A0A498CR83"/>
<protein>
    <recommendedName>
        <fullName evidence="3">DNA repair protein Rad52</fullName>
    </recommendedName>
</protein>
<sequence>MGNMEIYDEVKIVPESAQKTIQGGRLKGMTDINPMWRIEKLTEVFGPCGVGWYYEIVNKWMEPGAGGEIAAFCDINLYIKENGEWSRPIPGTGGSMFVASEKNGPYTSDECYKMALTDAISVACKALGMAANIYWDKDRTKYSQTRERPTGGDPKVTDEQILKCADCGAKITVQVHDFSARKYRRPLCIDCQKKQ</sequence>
<proteinExistence type="predicted"/>
<name>A0A498CR83_9FIRM</name>